<gene>
    <name evidence="4" type="ORF">AFUS01_LOCUS42386</name>
</gene>
<accession>A0A8J2LHP1</accession>
<feature type="transmembrane region" description="Helical" evidence="2">
    <location>
        <begin position="251"/>
        <end position="269"/>
    </location>
</feature>
<feature type="transmembrane region" description="Helical" evidence="2">
    <location>
        <begin position="281"/>
        <end position="298"/>
    </location>
</feature>
<feature type="region of interest" description="Disordered" evidence="1">
    <location>
        <begin position="371"/>
        <end position="415"/>
    </location>
</feature>
<sequence length="552" mass="62743">MPGGNRDWGVVLLVLVGTFFAGEVISTESGNDAVMQYISTGMASPSAIESGKKKVDDIILKSGLPRYGECWTAALQDLQVACKIMDSTVQSKLAFAFTSCFVEMLGFPPYLCDKNGNIQECIKSLDQRGYNTFLEYFLHTQDMCYFLMNQMWQEETDRTVNLLANAAVGVTKNLEDSKVAQDKILESQQETLKVQNNLMKDNNALYNAIIRVKQIFDDFKLKANEHQLIFMEIFEKLTKMQQLVSWIQGEMSLLDMLGFYFAALVIGVLSTATKRTNNARFWLVILYTTTFMLERTLHNIWSSPELEINPEEIQFRLWWYRRFACIIGFIIVVSTAIMYRDYNQLYRNSLKDMDLKLEKLMSIVQNTPRSTGIPRTTFSMDPVSETDDESINTESDTDSSGYSKDSDSCSNNSSKEIDLTEQQLLLAEGKELFPDLDKENAPLLKKKFTNLINEEDLPQGPPIQSSTPKSLDQSVTRYNLRARKNATPNPLLRTESPKAFAKKIIESYKQTGKQMPNKKLGRNPQDSVFSSGDEFFSESLILTPEVILNESD</sequence>
<feature type="region of interest" description="Disordered" evidence="1">
    <location>
        <begin position="511"/>
        <end position="531"/>
    </location>
</feature>
<reference evidence="4" key="1">
    <citation type="submission" date="2021-06" db="EMBL/GenBank/DDBJ databases">
        <authorList>
            <person name="Hodson N. C."/>
            <person name="Mongue J. A."/>
            <person name="Jaron S. K."/>
        </authorList>
    </citation>
    <scope>NUCLEOTIDE SEQUENCE</scope>
</reference>
<comment type="caution">
    <text evidence="4">The sequence shown here is derived from an EMBL/GenBank/DDBJ whole genome shotgun (WGS) entry which is preliminary data.</text>
</comment>
<keyword evidence="2" id="KW-1133">Transmembrane helix</keyword>
<dbReference type="PANTHER" id="PTHR33538:SF2">
    <property type="entry name" value="PROTEIN GAMETE EXPRESSED 1"/>
    <property type="match status" value="1"/>
</dbReference>
<name>A0A8J2LHP1_9HEXA</name>
<keyword evidence="5" id="KW-1185">Reference proteome</keyword>
<feature type="compositionally biased region" description="Acidic residues" evidence="1">
    <location>
        <begin position="384"/>
        <end position="397"/>
    </location>
</feature>
<dbReference type="OrthoDB" id="377549at2759"/>
<evidence type="ECO:0000256" key="1">
    <source>
        <dbReference type="SAM" id="MobiDB-lite"/>
    </source>
</evidence>
<dbReference type="InterPro" id="IPR040346">
    <property type="entry name" value="GEX1/Brambleberry"/>
</dbReference>
<keyword evidence="2" id="KW-0472">Membrane</keyword>
<evidence type="ECO:0000313" key="4">
    <source>
        <dbReference type="EMBL" id="CAG7832714.1"/>
    </source>
</evidence>
<dbReference type="Proteomes" id="UP000708208">
    <property type="component" value="Unassembled WGS sequence"/>
</dbReference>
<dbReference type="AlphaFoldDB" id="A0A8J2LHP1"/>
<feature type="chain" id="PRO_5035167826" evidence="3">
    <location>
        <begin position="27"/>
        <end position="552"/>
    </location>
</feature>
<feature type="compositionally biased region" description="Low complexity" evidence="1">
    <location>
        <begin position="398"/>
        <end position="414"/>
    </location>
</feature>
<keyword evidence="3" id="KW-0732">Signal</keyword>
<evidence type="ECO:0000256" key="3">
    <source>
        <dbReference type="SAM" id="SignalP"/>
    </source>
</evidence>
<dbReference type="PANTHER" id="PTHR33538">
    <property type="entry name" value="PROTEIN GAMETE EXPRESSED 1"/>
    <property type="match status" value="1"/>
</dbReference>
<feature type="signal peptide" evidence="3">
    <location>
        <begin position="1"/>
        <end position="26"/>
    </location>
</feature>
<proteinExistence type="predicted"/>
<evidence type="ECO:0000313" key="5">
    <source>
        <dbReference type="Proteomes" id="UP000708208"/>
    </source>
</evidence>
<dbReference type="EMBL" id="CAJVCH010566573">
    <property type="protein sequence ID" value="CAG7832714.1"/>
    <property type="molecule type" value="Genomic_DNA"/>
</dbReference>
<protein>
    <submittedName>
        <fullName evidence="4">Uncharacterized protein</fullName>
    </submittedName>
</protein>
<feature type="transmembrane region" description="Helical" evidence="2">
    <location>
        <begin position="318"/>
        <end position="339"/>
    </location>
</feature>
<keyword evidence="2" id="KW-0812">Transmembrane</keyword>
<evidence type="ECO:0000256" key="2">
    <source>
        <dbReference type="SAM" id="Phobius"/>
    </source>
</evidence>
<organism evidence="4 5">
    <name type="scientific">Allacma fusca</name>
    <dbReference type="NCBI Taxonomy" id="39272"/>
    <lineage>
        <taxon>Eukaryota</taxon>
        <taxon>Metazoa</taxon>
        <taxon>Ecdysozoa</taxon>
        <taxon>Arthropoda</taxon>
        <taxon>Hexapoda</taxon>
        <taxon>Collembola</taxon>
        <taxon>Symphypleona</taxon>
        <taxon>Sminthuridae</taxon>
        <taxon>Allacma</taxon>
    </lineage>
</organism>